<reference evidence="3 4" key="1">
    <citation type="submission" date="2016-10" db="EMBL/GenBank/DDBJ databases">
        <title>Lutibacter sp. LPB0138, isolated from marine gastropod.</title>
        <authorList>
            <person name="Kim E."/>
            <person name="Yi H."/>
        </authorList>
    </citation>
    <scope>NUCLEOTIDE SEQUENCE [LARGE SCALE GENOMIC DNA]</scope>
    <source>
        <strain evidence="3 4">LPB0138</strain>
    </source>
</reference>
<evidence type="ECO:0000256" key="1">
    <source>
        <dbReference type="SAM" id="SignalP"/>
    </source>
</evidence>
<dbReference type="STRING" id="1850246.LPB138_12700"/>
<evidence type="ECO:0000313" key="4">
    <source>
        <dbReference type="Proteomes" id="UP000176050"/>
    </source>
</evidence>
<protein>
    <recommendedName>
        <fullName evidence="2">SPOR domain-containing protein</fullName>
    </recommendedName>
</protein>
<feature type="chain" id="PRO_5009110971" description="SPOR domain-containing protein" evidence="1">
    <location>
        <begin position="24"/>
        <end position="121"/>
    </location>
</feature>
<keyword evidence="1" id="KW-0732">Signal</keyword>
<dbReference type="InterPro" id="IPR007730">
    <property type="entry name" value="SPOR-like_dom"/>
</dbReference>
<feature type="signal peptide" evidence="1">
    <location>
        <begin position="1"/>
        <end position="23"/>
    </location>
</feature>
<proteinExistence type="predicted"/>
<dbReference type="Pfam" id="PF05036">
    <property type="entry name" value="SPOR"/>
    <property type="match status" value="1"/>
</dbReference>
<dbReference type="Proteomes" id="UP000176050">
    <property type="component" value="Chromosome"/>
</dbReference>
<evidence type="ECO:0000259" key="2">
    <source>
        <dbReference type="Pfam" id="PF05036"/>
    </source>
</evidence>
<dbReference type="GO" id="GO:0042834">
    <property type="term" value="F:peptidoglycan binding"/>
    <property type="evidence" value="ECO:0007669"/>
    <property type="project" value="InterPro"/>
</dbReference>
<name>A0A1D8PAC7_9FLAO</name>
<evidence type="ECO:0000313" key="3">
    <source>
        <dbReference type="EMBL" id="AOW21486.1"/>
    </source>
</evidence>
<feature type="domain" description="SPOR" evidence="2">
    <location>
        <begin position="46"/>
        <end position="113"/>
    </location>
</feature>
<dbReference type="OrthoDB" id="2473397at2"/>
<organism evidence="3 4">
    <name type="scientific">Urechidicola croceus</name>
    <dbReference type="NCBI Taxonomy" id="1850246"/>
    <lineage>
        <taxon>Bacteria</taxon>
        <taxon>Pseudomonadati</taxon>
        <taxon>Bacteroidota</taxon>
        <taxon>Flavobacteriia</taxon>
        <taxon>Flavobacteriales</taxon>
        <taxon>Flavobacteriaceae</taxon>
        <taxon>Urechidicola</taxon>
    </lineage>
</organism>
<keyword evidence="4" id="KW-1185">Reference proteome</keyword>
<dbReference type="AlphaFoldDB" id="A0A1D8PAC7"/>
<dbReference type="RefSeq" id="WP_070237646.1">
    <property type="nucleotide sequence ID" value="NZ_CP017478.1"/>
</dbReference>
<gene>
    <name evidence="3" type="ORF">LPB138_12700</name>
</gene>
<sequence length="121" mass="13740">MNIKKILIPSLSLSLLLSLSAFSQENDKINEILSKRIEYNKNNRTGKGFKIQLYNGNETTAYRVKGNFEAEFGIVAVLSYESPEWKVRVGNYKTRLEADRALLVIKEKFGGAIILETKINL</sequence>
<dbReference type="EMBL" id="CP017478">
    <property type="protein sequence ID" value="AOW21486.1"/>
    <property type="molecule type" value="Genomic_DNA"/>
</dbReference>
<dbReference type="KEGG" id="lul:LPB138_12700"/>
<accession>A0A1D8PAC7</accession>